<name>A0A395NIJ4_TRIAR</name>
<comment type="caution">
    <text evidence="2">The sequence shown here is derived from an EMBL/GenBank/DDBJ whole genome shotgun (WGS) entry which is preliminary data.</text>
</comment>
<accession>A0A395NIJ4</accession>
<protein>
    <recommendedName>
        <fullName evidence="1">DUF6546 domain-containing protein</fullName>
    </recommendedName>
</protein>
<gene>
    <name evidence="2" type="ORF">TARUN_6420</name>
</gene>
<evidence type="ECO:0000313" key="3">
    <source>
        <dbReference type="Proteomes" id="UP000266272"/>
    </source>
</evidence>
<dbReference type="Proteomes" id="UP000266272">
    <property type="component" value="Unassembled WGS sequence"/>
</dbReference>
<dbReference type="Pfam" id="PF20183">
    <property type="entry name" value="DUF6546"/>
    <property type="match status" value="1"/>
</dbReference>
<dbReference type="OrthoDB" id="4749307at2759"/>
<feature type="domain" description="DUF6546" evidence="1">
    <location>
        <begin position="654"/>
        <end position="848"/>
    </location>
</feature>
<organism evidence="2 3">
    <name type="scientific">Trichoderma arundinaceum</name>
    <dbReference type="NCBI Taxonomy" id="490622"/>
    <lineage>
        <taxon>Eukaryota</taxon>
        <taxon>Fungi</taxon>
        <taxon>Dikarya</taxon>
        <taxon>Ascomycota</taxon>
        <taxon>Pezizomycotina</taxon>
        <taxon>Sordariomycetes</taxon>
        <taxon>Hypocreomycetidae</taxon>
        <taxon>Hypocreales</taxon>
        <taxon>Hypocreaceae</taxon>
        <taxon>Trichoderma</taxon>
    </lineage>
</organism>
<proteinExistence type="predicted"/>
<evidence type="ECO:0000259" key="1">
    <source>
        <dbReference type="Pfam" id="PF20183"/>
    </source>
</evidence>
<keyword evidence="3" id="KW-1185">Reference proteome</keyword>
<evidence type="ECO:0000313" key="2">
    <source>
        <dbReference type="EMBL" id="RFU75819.1"/>
    </source>
</evidence>
<sequence>MPTSQSTRHSSRVFTRMPRQLKTVHPSQRKLPFSELQTEISDEGYEEGFALLYSEINKFLKDGIGKRAVSSRKSLWTQKHSKEFLSFVSMVARPGADDEWEKLPKSRPYRCALLSGVILMVLDRHVFSDLLFGAGPEHAQVLRMEDSSMVNIEGFRRTGLRADTNRVYLEATGGVPPMFWKNVDRITAQIVAMLSPLYAAIGEEAPSRSSYQALHDIVALAGWLNVAIRLSPKITVFEWVQPGEAYRHSHLCIGEEKTTASPSHRKAQDARNCTRVMISAAPRITRYARGSEGLFTGTATYEAMQPHVSRPQQVPFFSVSPSVTADEHCAVHGRALPRRIFWTNGVWRLDEHPRAASRLSRFWISYFINLDGADGIVANSIVLSVSDVVVRIDSSTFLAGFATVSREWQTIIERHNFSRIKLTPSRLVDFGSVIHRNRALVRYIWLCLELEEYDCTECAPEDPNMLGFSNTDNTMITTAFQHLFSTLSQWEPNGNLLLDISIHSTSDSEHWFKYLTFRPDIPSGEVSQGRYAEQSMLIKVDDHQHGWIAGRRDAAPSEDAIWKVFDEIIREGPFGSEEDEADWWRQLPLVPAVTGVLLRQQNRRRWNPAALARMLTRLPSLKELHYEPWREWYNAQQRDTDKDFRVLFESLACTRLRRLVLFENFNQQYPHCIWDCDPIRTPTPNVSQAVANASLKLEHLAASFIVDASYFFFARRPSWKWPNLTWLALTSRLLTHDESPIAVDTMLRAAAAAAAMKMPNLKAMEIWNGREGLAMLFRYQLVERGAVITCRGTWEFALRPPVIQAWEAVTLNHGGRGTVIVKELLDISSVKSHGDAIHQLEFSKPVVRPVSLWQIRMEHKIRGGVLPTTS</sequence>
<dbReference type="EMBL" id="PXOA01000408">
    <property type="protein sequence ID" value="RFU75819.1"/>
    <property type="molecule type" value="Genomic_DNA"/>
</dbReference>
<dbReference type="InterPro" id="IPR046676">
    <property type="entry name" value="DUF6546"/>
</dbReference>
<reference evidence="2 3" key="1">
    <citation type="journal article" date="2018" name="PLoS Pathog.">
        <title>Evolution of structural diversity of trichothecenes, a family of toxins produced by plant pathogenic and entomopathogenic fungi.</title>
        <authorList>
            <person name="Proctor R.H."/>
            <person name="McCormick S.P."/>
            <person name="Kim H.S."/>
            <person name="Cardoza R.E."/>
            <person name="Stanley A.M."/>
            <person name="Lindo L."/>
            <person name="Kelly A."/>
            <person name="Brown D.W."/>
            <person name="Lee T."/>
            <person name="Vaughan M.M."/>
            <person name="Alexander N.J."/>
            <person name="Busman M."/>
            <person name="Gutierrez S."/>
        </authorList>
    </citation>
    <scope>NUCLEOTIDE SEQUENCE [LARGE SCALE GENOMIC DNA]</scope>
    <source>
        <strain evidence="2 3">IBT 40837</strain>
    </source>
</reference>
<dbReference type="AlphaFoldDB" id="A0A395NIJ4"/>